<keyword evidence="9" id="KW-0811">Translocation</keyword>
<keyword evidence="5 15" id="KW-0963">Cytoplasm</keyword>
<keyword evidence="11" id="KW-0906">Nuclear pore complex</keyword>
<comment type="function">
    <text evidence="15">Acts as one of several non-catalytic accessory components of the cytoplasmic dynein complex that are thought to be involved in linking dynein to cargos and to adapter proteins that regulate dynein function. Cytoplasmic dynein acts as a motor for the intracellular retrograde motility of vesicles and organelles along microtubules. May play a role in changing or maintaining the spatial distribution of cytoskeletal structures.</text>
</comment>
<dbReference type="InterPro" id="IPR001372">
    <property type="entry name" value="Dynein_light_chain_typ-1/2"/>
</dbReference>
<dbReference type="GO" id="GO:0015031">
    <property type="term" value="P:protein transport"/>
    <property type="evidence" value="ECO:0007669"/>
    <property type="project" value="UniProtKB-KW"/>
</dbReference>
<dbReference type="PANTHER" id="PTHR11886">
    <property type="entry name" value="DYNEIN LIGHT CHAIN"/>
    <property type="match status" value="1"/>
</dbReference>
<dbReference type="GO" id="GO:0005643">
    <property type="term" value="C:nuclear pore"/>
    <property type="evidence" value="ECO:0007669"/>
    <property type="project" value="UniProtKB-SubCell"/>
</dbReference>
<evidence type="ECO:0000256" key="10">
    <source>
        <dbReference type="ARBA" id="ARBA00023017"/>
    </source>
</evidence>
<comment type="similarity">
    <text evidence="3 15">Belongs to the dynein light chain family.</text>
</comment>
<comment type="caution">
    <text evidence="16">The sequence shown here is derived from an EMBL/GenBank/DDBJ whole genome shotgun (WGS) entry which is preliminary data.</text>
</comment>
<reference evidence="16" key="1">
    <citation type="submission" date="2014-03" db="EMBL/GenBank/DDBJ databases">
        <authorList>
            <person name="Casaregola S."/>
        </authorList>
    </citation>
    <scope>NUCLEOTIDE SEQUENCE [LARGE SCALE GENOMIC DNA]</scope>
    <source>
        <strain evidence="16">CLIB 918</strain>
    </source>
</reference>
<evidence type="ECO:0000256" key="14">
    <source>
        <dbReference type="ARBA" id="ARBA00023242"/>
    </source>
</evidence>
<organism evidence="16 17">
    <name type="scientific">Geotrichum candidum</name>
    <name type="common">Oospora lactis</name>
    <name type="synonym">Dipodascus geotrichum</name>
    <dbReference type="NCBI Taxonomy" id="1173061"/>
    <lineage>
        <taxon>Eukaryota</taxon>
        <taxon>Fungi</taxon>
        <taxon>Dikarya</taxon>
        <taxon>Ascomycota</taxon>
        <taxon>Saccharomycotina</taxon>
        <taxon>Dipodascomycetes</taxon>
        <taxon>Dipodascales</taxon>
        <taxon>Dipodascaceae</taxon>
        <taxon>Geotrichum</taxon>
    </lineage>
</organism>
<evidence type="ECO:0000256" key="8">
    <source>
        <dbReference type="ARBA" id="ARBA00022927"/>
    </source>
</evidence>
<evidence type="ECO:0000256" key="6">
    <source>
        <dbReference type="ARBA" id="ARBA00022701"/>
    </source>
</evidence>
<dbReference type="STRING" id="1173061.A0A0J9X4N6"/>
<evidence type="ECO:0000256" key="4">
    <source>
        <dbReference type="ARBA" id="ARBA00022448"/>
    </source>
</evidence>
<evidence type="ECO:0000256" key="3">
    <source>
        <dbReference type="ARBA" id="ARBA00010156"/>
    </source>
</evidence>
<name>A0A0J9X4N6_GEOCN</name>
<evidence type="ECO:0000256" key="15">
    <source>
        <dbReference type="RuleBase" id="RU365010"/>
    </source>
</evidence>
<proteinExistence type="inferred from homology"/>
<keyword evidence="7" id="KW-0509">mRNA transport</keyword>
<evidence type="ECO:0000256" key="5">
    <source>
        <dbReference type="ARBA" id="ARBA00022490"/>
    </source>
</evidence>
<sequence length="96" mass="10918">MSSFNEPKKDLTPIVKSVDMSEEMQTVVLELAQTAVTKYTLEKDMAGFLKKELDKLYGLNWHAVVGEKFGSYVTHETKHFIYLCIGRTAILLFKTA</sequence>
<dbReference type="GO" id="GO:0005874">
    <property type="term" value="C:microtubule"/>
    <property type="evidence" value="ECO:0007669"/>
    <property type="project" value="UniProtKB-KW"/>
</dbReference>
<keyword evidence="17" id="KW-1185">Reference proteome</keyword>
<comment type="subcellular location">
    <subcellularLocation>
        <location evidence="1 15">Cytoplasm</location>
        <location evidence="1 15">Cytoskeleton</location>
    </subcellularLocation>
    <subcellularLocation>
        <location evidence="2">Nucleus</location>
        <location evidence="2">Nuclear pore complex</location>
    </subcellularLocation>
</comment>
<comment type="subunit">
    <text evidence="15">Cytoplasmic dynein consists of two catalytic heavy chains (HCs) and a number of non-catalytic subunits which present intermediate chains (ICs), light intermediate chains (LICs) and light chains (LCs).</text>
</comment>
<dbReference type="InterPro" id="IPR037177">
    <property type="entry name" value="DLC_sf"/>
</dbReference>
<dbReference type="FunFam" id="3.30.740.10:FF:000005">
    <property type="entry name" value="Dynein light chain"/>
    <property type="match status" value="1"/>
</dbReference>
<evidence type="ECO:0000313" key="17">
    <source>
        <dbReference type="Proteomes" id="UP000242525"/>
    </source>
</evidence>
<dbReference type="SUPFAM" id="SSF54648">
    <property type="entry name" value="DLC"/>
    <property type="match status" value="1"/>
</dbReference>
<keyword evidence="14" id="KW-0539">Nucleus</keyword>
<evidence type="ECO:0000256" key="12">
    <source>
        <dbReference type="ARBA" id="ARBA00023175"/>
    </source>
</evidence>
<dbReference type="GO" id="GO:0051028">
    <property type="term" value="P:mRNA transport"/>
    <property type="evidence" value="ECO:0007669"/>
    <property type="project" value="UniProtKB-KW"/>
</dbReference>
<evidence type="ECO:0000313" key="16">
    <source>
        <dbReference type="EMBL" id="CDO51722.1"/>
    </source>
</evidence>
<evidence type="ECO:0000256" key="7">
    <source>
        <dbReference type="ARBA" id="ARBA00022816"/>
    </source>
</evidence>
<dbReference type="GO" id="GO:0007017">
    <property type="term" value="P:microtubule-based process"/>
    <property type="evidence" value="ECO:0007669"/>
    <property type="project" value="InterPro"/>
</dbReference>
<evidence type="ECO:0000256" key="11">
    <source>
        <dbReference type="ARBA" id="ARBA00023132"/>
    </source>
</evidence>
<evidence type="ECO:0000256" key="1">
    <source>
        <dbReference type="ARBA" id="ARBA00004245"/>
    </source>
</evidence>
<dbReference type="Pfam" id="PF01221">
    <property type="entry name" value="Dynein_light"/>
    <property type="match status" value="1"/>
</dbReference>
<dbReference type="SMART" id="SM01375">
    <property type="entry name" value="Dynein_light"/>
    <property type="match status" value="1"/>
</dbReference>
<protein>
    <recommendedName>
        <fullName evidence="15">Dynein light chain</fullName>
    </recommendedName>
</protein>
<keyword evidence="8" id="KW-0653">Protein transport</keyword>
<keyword evidence="10 15" id="KW-0243">Dynein</keyword>
<dbReference type="GO" id="GO:0005868">
    <property type="term" value="C:cytoplasmic dynein complex"/>
    <property type="evidence" value="ECO:0007669"/>
    <property type="project" value="TreeGrafter"/>
</dbReference>
<keyword evidence="13 15" id="KW-0206">Cytoskeleton</keyword>
<evidence type="ECO:0000256" key="9">
    <source>
        <dbReference type="ARBA" id="ARBA00023010"/>
    </source>
</evidence>
<gene>
    <name evidence="16" type="ORF">BN980_GECA01s11186g</name>
</gene>
<dbReference type="EMBL" id="CCBN010000001">
    <property type="protein sequence ID" value="CDO51722.1"/>
    <property type="molecule type" value="Genomic_DNA"/>
</dbReference>
<dbReference type="Proteomes" id="UP000242525">
    <property type="component" value="Unassembled WGS sequence"/>
</dbReference>
<dbReference type="OrthoDB" id="10033309at2759"/>
<keyword evidence="4 15" id="KW-0813">Transport</keyword>
<dbReference type="CDD" id="cd21452">
    <property type="entry name" value="DLC-like_DYNLL1_DYNLL2"/>
    <property type="match status" value="1"/>
</dbReference>
<dbReference type="AlphaFoldDB" id="A0A0J9X4N6"/>
<evidence type="ECO:0000256" key="2">
    <source>
        <dbReference type="ARBA" id="ARBA00004567"/>
    </source>
</evidence>
<keyword evidence="12 15" id="KW-0505">Motor protein</keyword>
<dbReference type="PANTHER" id="PTHR11886:SF35">
    <property type="entry name" value="DYNEIN LIGHT CHAIN"/>
    <property type="match status" value="1"/>
</dbReference>
<dbReference type="Gene3D" id="3.30.740.10">
    <property type="entry name" value="Protein Inhibitor Of Neuronal Nitric Oxide Synthase"/>
    <property type="match status" value="1"/>
</dbReference>
<keyword evidence="6 15" id="KW-0493">Microtubule</keyword>
<dbReference type="GO" id="GO:0045505">
    <property type="term" value="F:dynein intermediate chain binding"/>
    <property type="evidence" value="ECO:0007669"/>
    <property type="project" value="TreeGrafter"/>
</dbReference>
<accession>A0A0J9X4N6</accession>
<evidence type="ECO:0000256" key="13">
    <source>
        <dbReference type="ARBA" id="ARBA00023212"/>
    </source>
</evidence>